<dbReference type="PROSITE" id="PS50084">
    <property type="entry name" value="KH_TYPE_1"/>
    <property type="match status" value="1"/>
</dbReference>
<gene>
    <name evidence="7" type="ORF">LSAT_V11C900460000</name>
</gene>
<keyword evidence="8" id="KW-1185">Reference proteome</keyword>
<sequence>MDRKASTMYYRIQAGSPLSGSLVLLGDEVYQDERPFISSRKVLFDMGEAISKELELISFHTVSKAFLGECGQRGGYFEMTNIPPQDDQNVEGLKIATGHVAANTIRLLIYGCQAGGLIGVSGQNIGQLRKSFGVNSSRI</sequence>
<comment type="cofactor">
    <cofactor evidence="1">
        <name>pyridoxal 5'-phosphate</name>
        <dbReference type="ChEBI" id="CHEBI:597326"/>
    </cofactor>
</comment>
<protein>
    <recommendedName>
        <fullName evidence="9">K Homology domain-containing protein</fullName>
    </recommendedName>
</protein>
<dbReference type="Gene3D" id="3.40.640.10">
    <property type="entry name" value="Type I PLP-dependent aspartate aminotransferase-like (Major domain)"/>
    <property type="match status" value="1"/>
</dbReference>
<dbReference type="PANTHER" id="PTHR11751">
    <property type="entry name" value="ALANINE AMINOTRANSFERASE"/>
    <property type="match status" value="1"/>
</dbReference>
<evidence type="ECO:0000256" key="5">
    <source>
        <dbReference type="ARBA" id="ARBA00022898"/>
    </source>
</evidence>
<keyword evidence="3" id="KW-0032">Aminotransferase</keyword>
<evidence type="ECO:0000256" key="2">
    <source>
        <dbReference type="ARBA" id="ARBA00011738"/>
    </source>
</evidence>
<comment type="caution">
    <text evidence="7">The sequence shown here is derived from an EMBL/GenBank/DDBJ whole genome shotgun (WGS) entry which is preliminary data.</text>
</comment>
<evidence type="ECO:0000256" key="3">
    <source>
        <dbReference type="ARBA" id="ARBA00022576"/>
    </source>
</evidence>
<evidence type="ECO:0000313" key="8">
    <source>
        <dbReference type="Proteomes" id="UP000235145"/>
    </source>
</evidence>
<keyword evidence="4" id="KW-0808">Transferase</keyword>
<evidence type="ECO:0008006" key="9">
    <source>
        <dbReference type="Google" id="ProtNLM"/>
    </source>
</evidence>
<dbReference type="GO" id="GO:0008483">
    <property type="term" value="F:transaminase activity"/>
    <property type="evidence" value="ECO:0007669"/>
    <property type="project" value="UniProtKB-KW"/>
</dbReference>
<organism evidence="7 8">
    <name type="scientific">Lactuca sativa</name>
    <name type="common">Garden lettuce</name>
    <dbReference type="NCBI Taxonomy" id="4236"/>
    <lineage>
        <taxon>Eukaryota</taxon>
        <taxon>Viridiplantae</taxon>
        <taxon>Streptophyta</taxon>
        <taxon>Embryophyta</taxon>
        <taxon>Tracheophyta</taxon>
        <taxon>Spermatophyta</taxon>
        <taxon>Magnoliopsida</taxon>
        <taxon>eudicotyledons</taxon>
        <taxon>Gunneridae</taxon>
        <taxon>Pentapetalae</taxon>
        <taxon>asterids</taxon>
        <taxon>campanulids</taxon>
        <taxon>Asterales</taxon>
        <taxon>Asteraceae</taxon>
        <taxon>Cichorioideae</taxon>
        <taxon>Cichorieae</taxon>
        <taxon>Lactucinae</taxon>
        <taxon>Lactuca</taxon>
    </lineage>
</organism>
<comment type="subunit">
    <text evidence="2">Homodimer.</text>
</comment>
<dbReference type="Proteomes" id="UP000235145">
    <property type="component" value="Unassembled WGS sequence"/>
</dbReference>
<evidence type="ECO:0000256" key="4">
    <source>
        <dbReference type="ARBA" id="ARBA00022679"/>
    </source>
</evidence>
<keyword evidence="6" id="KW-0694">RNA-binding</keyword>
<dbReference type="EMBL" id="NBSK02000009">
    <property type="protein sequence ID" value="KAJ0184700.1"/>
    <property type="molecule type" value="Genomic_DNA"/>
</dbReference>
<name>A0A9R1UCN9_LACSA</name>
<proteinExistence type="predicted"/>
<keyword evidence="5" id="KW-0663">Pyridoxal phosphate</keyword>
<dbReference type="InterPro" id="IPR045088">
    <property type="entry name" value="ALAT1/2-like"/>
</dbReference>
<evidence type="ECO:0000256" key="6">
    <source>
        <dbReference type="PROSITE-ProRule" id="PRU00117"/>
    </source>
</evidence>
<dbReference type="GO" id="GO:0003723">
    <property type="term" value="F:RNA binding"/>
    <property type="evidence" value="ECO:0007669"/>
    <property type="project" value="UniProtKB-UniRule"/>
</dbReference>
<reference evidence="7 8" key="1">
    <citation type="journal article" date="2017" name="Nat. Commun.">
        <title>Genome assembly with in vitro proximity ligation data and whole-genome triplication in lettuce.</title>
        <authorList>
            <person name="Reyes-Chin-Wo S."/>
            <person name="Wang Z."/>
            <person name="Yang X."/>
            <person name="Kozik A."/>
            <person name="Arikit S."/>
            <person name="Song C."/>
            <person name="Xia L."/>
            <person name="Froenicke L."/>
            <person name="Lavelle D.O."/>
            <person name="Truco M.J."/>
            <person name="Xia R."/>
            <person name="Zhu S."/>
            <person name="Xu C."/>
            <person name="Xu H."/>
            <person name="Xu X."/>
            <person name="Cox K."/>
            <person name="Korf I."/>
            <person name="Meyers B.C."/>
            <person name="Michelmore R.W."/>
        </authorList>
    </citation>
    <scope>NUCLEOTIDE SEQUENCE [LARGE SCALE GENOMIC DNA]</scope>
    <source>
        <strain evidence="8">cv. Salinas</strain>
        <tissue evidence="7">Seedlings</tissue>
    </source>
</reference>
<evidence type="ECO:0000256" key="1">
    <source>
        <dbReference type="ARBA" id="ARBA00001933"/>
    </source>
</evidence>
<dbReference type="AlphaFoldDB" id="A0A9R1UCN9"/>
<dbReference type="InterPro" id="IPR015421">
    <property type="entry name" value="PyrdxlP-dep_Trfase_major"/>
</dbReference>
<accession>A0A9R1UCN9</accession>
<dbReference type="PANTHER" id="PTHR11751:SF373">
    <property type="entry name" value="GLUTAMATE--GLYOXYLATE AMINOTRANSFERASE 2"/>
    <property type="match status" value="1"/>
</dbReference>
<evidence type="ECO:0000313" key="7">
    <source>
        <dbReference type="EMBL" id="KAJ0184700.1"/>
    </source>
</evidence>